<evidence type="ECO:0000259" key="4">
    <source>
        <dbReference type="Pfam" id="PF01420"/>
    </source>
</evidence>
<dbReference type="Gene3D" id="3.90.220.20">
    <property type="entry name" value="DNA methylase specificity domains"/>
    <property type="match status" value="2"/>
</dbReference>
<dbReference type="InterPro" id="IPR000055">
    <property type="entry name" value="Restrct_endonuc_typeI_TRD"/>
</dbReference>
<gene>
    <name evidence="5" type="ORF">ASJ82_01695</name>
    <name evidence="6" type="ORF">MSCUN_02530</name>
</gene>
<dbReference type="GO" id="GO:0003677">
    <property type="term" value="F:DNA binding"/>
    <property type="evidence" value="ECO:0007669"/>
    <property type="project" value="UniProtKB-KW"/>
</dbReference>
<feature type="domain" description="Type I restriction modification DNA specificity" evidence="4">
    <location>
        <begin position="29"/>
        <end position="202"/>
    </location>
</feature>
<evidence type="ECO:0000256" key="1">
    <source>
        <dbReference type="ARBA" id="ARBA00010923"/>
    </source>
</evidence>
<evidence type="ECO:0000256" key="2">
    <source>
        <dbReference type="ARBA" id="ARBA00022747"/>
    </source>
</evidence>
<dbReference type="OrthoDB" id="78459at2157"/>
<accession>A0A2A2HEX2</accession>
<dbReference type="InterPro" id="IPR052021">
    <property type="entry name" value="Type-I_RS_S_subunit"/>
</dbReference>
<dbReference type="PANTHER" id="PTHR30408">
    <property type="entry name" value="TYPE-1 RESTRICTION ENZYME ECOKI SPECIFICITY PROTEIN"/>
    <property type="match status" value="1"/>
</dbReference>
<dbReference type="EMBL" id="LMVN01000004">
    <property type="protein sequence ID" value="PAV07979.1"/>
    <property type="molecule type" value="Genomic_DNA"/>
</dbReference>
<keyword evidence="2" id="KW-0680">Restriction system</keyword>
<evidence type="ECO:0000313" key="8">
    <source>
        <dbReference type="Proteomes" id="UP000246004"/>
    </source>
</evidence>
<reference evidence="6 8" key="1">
    <citation type="submission" date="2016-04" db="EMBL/GenBank/DDBJ databases">
        <title>Genome sequence of Methanosphaera cuniculi DSM 4103.</title>
        <authorList>
            <person name="Poehlein A."/>
            <person name="Seedorf H."/>
            <person name="Daniel R."/>
        </authorList>
    </citation>
    <scope>NUCLEOTIDE SEQUENCE [LARGE SCALE GENOMIC DNA]</scope>
    <source>
        <strain evidence="6 8">DSM 4103</strain>
    </source>
</reference>
<comment type="caution">
    <text evidence="5">The sequence shown here is derived from an EMBL/GenBank/DDBJ whole genome shotgun (WGS) entry which is preliminary data.</text>
</comment>
<protein>
    <submittedName>
        <fullName evidence="6">EcoKI restriction-modification system protein HsdS</fullName>
    </submittedName>
</protein>
<dbReference type="GO" id="GO:0009307">
    <property type="term" value="P:DNA restriction-modification system"/>
    <property type="evidence" value="ECO:0007669"/>
    <property type="project" value="UniProtKB-KW"/>
</dbReference>
<evidence type="ECO:0000313" key="5">
    <source>
        <dbReference type="EMBL" id="PAV07979.1"/>
    </source>
</evidence>
<reference evidence="5 7" key="2">
    <citation type="journal article" date="2017" name="BMC Genomics">
        <title>Genomic analysis of methanogenic archaea reveals a shift towards energy conservation.</title>
        <authorList>
            <person name="Gilmore S.P."/>
            <person name="Henske J.K."/>
            <person name="Sexton J.A."/>
            <person name="Solomon K.V."/>
            <person name="Seppala S."/>
            <person name="Yoo J.I."/>
            <person name="Huyett L.M."/>
            <person name="Pressman A."/>
            <person name="Cogan J.Z."/>
            <person name="Kivenson V."/>
            <person name="Peng X."/>
            <person name="Tan Y."/>
            <person name="Valentine D.L."/>
            <person name="O'Malley M.A."/>
        </authorList>
    </citation>
    <scope>NUCLEOTIDE SEQUENCE [LARGE SCALE GENOMIC DNA]</scope>
    <source>
        <strain evidence="5 7">1R-7</strain>
    </source>
</reference>
<dbReference type="SUPFAM" id="SSF116734">
    <property type="entry name" value="DNA methylase specificity domain"/>
    <property type="match status" value="2"/>
</dbReference>
<dbReference type="AlphaFoldDB" id="A0A2A2HEX2"/>
<proteinExistence type="inferred from homology"/>
<organism evidence="5 7">
    <name type="scientific">Methanosphaera cuniculi</name>
    <dbReference type="NCBI Taxonomy" id="1077256"/>
    <lineage>
        <taxon>Archaea</taxon>
        <taxon>Methanobacteriati</taxon>
        <taxon>Methanobacteriota</taxon>
        <taxon>Methanomada group</taxon>
        <taxon>Methanobacteria</taxon>
        <taxon>Methanobacteriales</taxon>
        <taxon>Methanobacteriaceae</taxon>
        <taxon>Methanosphaera</taxon>
    </lineage>
</organism>
<name>A0A2A2HEX2_9EURY</name>
<evidence type="ECO:0000256" key="3">
    <source>
        <dbReference type="ARBA" id="ARBA00023125"/>
    </source>
</evidence>
<keyword evidence="3" id="KW-0238">DNA-binding</keyword>
<dbReference type="InterPro" id="IPR044946">
    <property type="entry name" value="Restrct_endonuc_typeI_TRD_sf"/>
</dbReference>
<evidence type="ECO:0000313" key="6">
    <source>
        <dbReference type="EMBL" id="PWL08815.1"/>
    </source>
</evidence>
<dbReference type="EMBL" id="LWMS01000008">
    <property type="protein sequence ID" value="PWL08815.1"/>
    <property type="molecule type" value="Genomic_DNA"/>
</dbReference>
<sequence>MYLLDFLIRRNICFYKIKTPELRFIEFEDNYEETFLKNIVKIPKKEKITSVDDKKLLTVKLHAKGIEINEGVVPKLSKKGRPYYIRNANEILIGRQNFHNGGIGIVPEELDGGICSNAITSFINNRNIVSIKFLFYYLSRSSYYKRSEKYVGGTGQKEFSEKILLDLKIKIPSLEEQEKISYFLSRIDKKLFLMEQRFIQLNKCKLSMLQGMIVKSAYDKEVPNIRFNEFKHKWTTIKLKEITDRITTKNRNLDSNLVLTISAEYGLIDQEKYFNKSVASKNLKNYYLLEKGDFAYNKSYSNGHPYGVVKKLNQYNKGIVSTLYICFKPKHFINPNFLEQYFKTSVWNKEIYKIATEGARNHGLLNIGVEDFFNTKHKIPPTYKEQEKIASFLSTIDDKIKITKKKIDLMKTYKQGLVQKMFV</sequence>
<dbReference type="RefSeq" id="WP_095608184.1">
    <property type="nucleotide sequence ID" value="NZ_LMVN01000004.1"/>
</dbReference>
<dbReference type="Proteomes" id="UP000246004">
    <property type="component" value="Unassembled WGS sequence"/>
</dbReference>
<feature type="domain" description="Type I restriction modification DNA specificity" evidence="4">
    <location>
        <begin position="233"/>
        <end position="408"/>
    </location>
</feature>
<evidence type="ECO:0000313" key="7">
    <source>
        <dbReference type="Proteomes" id="UP000217528"/>
    </source>
</evidence>
<dbReference type="Proteomes" id="UP000217528">
    <property type="component" value="Unassembled WGS sequence"/>
</dbReference>
<keyword evidence="7" id="KW-1185">Reference proteome</keyword>
<dbReference type="Pfam" id="PF01420">
    <property type="entry name" value="Methylase_S"/>
    <property type="match status" value="2"/>
</dbReference>
<comment type="similarity">
    <text evidence="1">Belongs to the type-I restriction system S methylase family.</text>
</comment>
<dbReference type="PANTHER" id="PTHR30408:SF12">
    <property type="entry name" value="TYPE I RESTRICTION ENZYME MJAVIII SPECIFICITY SUBUNIT"/>
    <property type="match status" value="1"/>
</dbReference>